<dbReference type="AlphaFoldDB" id="A0AA40KSW8"/>
<evidence type="ECO:0000313" key="3">
    <source>
        <dbReference type="Proteomes" id="UP001177670"/>
    </source>
</evidence>
<organism evidence="2 3">
    <name type="scientific">Melipona bicolor</name>
    <dbReference type="NCBI Taxonomy" id="60889"/>
    <lineage>
        <taxon>Eukaryota</taxon>
        <taxon>Metazoa</taxon>
        <taxon>Ecdysozoa</taxon>
        <taxon>Arthropoda</taxon>
        <taxon>Hexapoda</taxon>
        <taxon>Insecta</taxon>
        <taxon>Pterygota</taxon>
        <taxon>Neoptera</taxon>
        <taxon>Endopterygota</taxon>
        <taxon>Hymenoptera</taxon>
        <taxon>Apocrita</taxon>
        <taxon>Aculeata</taxon>
        <taxon>Apoidea</taxon>
        <taxon>Anthophila</taxon>
        <taxon>Apidae</taxon>
        <taxon>Melipona</taxon>
    </lineage>
</organism>
<feature type="region of interest" description="Disordered" evidence="1">
    <location>
        <begin position="49"/>
        <end position="69"/>
    </location>
</feature>
<name>A0AA40KSW8_9HYME</name>
<protein>
    <submittedName>
        <fullName evidence="2">Uncharacterized protein</fullName>
    </submittedName>
</protein>
<feature type="non-terminal residue" evidence="2">
    <location>
        <position position="69"/>
    </location>
</feature>
<dbReference type="Proteomes" id="UP001177670">
    <property type="component" value="Unassembled WGS sequence"/>
</dbReference>
<sequence length="69" mass="7391">MRENSSDTGVLADKPANRTTGSAASVRAIASRWSYCYDVIIRSKPPLIHGQTRSTAHGNAVPHGTERAV</sequence>
<accession>A0AA40KSW8</accession>
<evidence type="ECO:0000256" key="1">
    <source>
        <dbReference type="SAM" id="MobiDB-lite"/>
    </source>
</evidence>
<feature type="region of interest" description="Disordered" evidence="1">
    <location>
        <begin position="1"/>
        <end position="24"/>
    </location>
</feature>
<keyword evidence="3" id="KW-1185">Reference proteome</keyword>
<comment type="caution">
    <text evidence="2">The sequence shown here is derived from an EMBL/GenBank/DDBJ whole genome shotgun (WGS) entry which is preliminary data.</text>
</comment>
<reference evidence="2" key="1">
    <citation type="submission" date="2021-10" db="EMBL/GenBank/DDBJ databases">
        <title>Melipona bicolor Genome sequencing and assembly.</title>
        <authorList>
            <person name="Araujo N.S."/>
            <person name="Arias M.C."/>
        </authorList>
    </citation>
    <scope>NUCLEOTIDE SEQUENCE</scope>
    <source>
        <strain evidence="2">USP_2M_L1-L4_2017</strain>
        <tissue evidence="2">Whole body</tissue>
    </source>
</reference>
<evidence type="ECO:0000313" key="2">
    <source>
        <dbReference type="EMBL" id="KAK1131547.1"/>
    </source>
</evidence>
<proteinExistence type="predicted"/>
<gene>
    <name evidence="2" type="ORF">K0M31_017833</name>
</gene>
<dbReference type="EMBL" id="JAHYIQ010000006">
    <property type="protein sequence ID" value="KAK1131547.1"/>
    <property type="molecule type" value="Genomic_DNA"/>
</dbReference>